<sequence>MNEKIELETNKILRKDFINYLVIVILGLLSLMAPFIGLSVFNITDPNNKPSVLIFPLMLPFIFCLFIAVRYFTLHKNHSIFTYKIIWYTLFVLTISMLVISLYYLFATFLTPSFAFSFKKADSVLKTDLINKYNLVKNITYAVTALMILVMIIMNGLVIFLVKNLQKLVGEGIDVTRQYN</sequence>
<proteinExistence type="predicted"/>
<organism evidence="2">
    <name type="scientific">Metamycoplasma salivarium</name>
    <name type="common">Mycoplasma salivarium</name>
    <dbReference type="NCBI Taxonomy" id="2124"/>
    <lineage>
        <taxon>Bacteria</taxon>
        <taxon>Bacillati</taxon>
        <taxon>Mycoplasmatota</taxon>
        <taxon>Mycoplasmoidales</taxon>
        <taxon>Metamycoplasmataceae</taxon>
        <taxon>Metamycoplasma</taxon>
    </lineage>
</organism>
<evidence type="ECO:0000256" key="1">
    <source>
        <dbReference type="SAM" id="Phobius"/>
    </source>
</evidence>
<feature type="transmembrane region" description="Helical" evidence="1">
    <location>
        <begin position="139"/>
        <end position="162"/>
    </location>
</feature>
<gene>
    <name evidence="2" type="ORF">NCTC10113_01172</name>
</gene>
<feature type="transmembrane region" description="Helical" evidence="1">
    <location>
        <begin position="20"/>
        <end position="41"/>
    </location>
</feature>
<dbReference type="RefSeq" id="WP_024544138.1">
    <property type="nucleotide sequence ID" value="NZ_LR214938.2"/>
</dbReference>
<name>A0A448ZYB7_METSV</name>
<keyword evidence="1" id="KW-0812">Transmembrane</keyword>
<dbReference type="AlphaFoldDB" id="A0A448ZYB7"/>
<keyword evidence="1" id="KW-1133">Transmembrane helix</keyword>
<dbReference type="EMBL" id="LR214939">
    <property type="protein sequence ID" value="VEU56269.1"/>
    <property type="molecule type" value="Genomic_DNA"/>
</dbReference>
<protein>
    <submittedName>
        <fullName evidence="2">Uncharacterized protein</fullName>
    </submittedName>
</protein>
<feature type="transmembrane region" description="Helical" evidence="1">
    <location>
        <begin position="53"/>
        <end position="73"/>
    </location>
</feature>
<keyword evidence="2" id="KW-0614">Plasmid</keyword>
<geneLocation type="plasmid" evidence="2">
    <name>2</name>
</geneLocation>
<evidence type="ECO:0000313" key="2">
    <source>
        <dbReference type="EMBL" id="VEU56269.1"/>
    </source>
</evidence>
<feature type="transmembrane region" description="Helical" evidence="1">
    <location>
        <begin position="85"/>
        <end position="106"/>
    </location>
</feature>
<reference evidence="2" key="1">
    <citation type="submission" date="2019-01" db="EMBL/GenBank/DDBJ databases">
        <authorList>
            <consortium name="Pathogen Informatics"/>
        </authorList>
    </citation>
    <scope>NUCLEOTIDE SEQUENCE [LARGE SCALE GENOMIC DNA]</scope>
    <source>
        <strain evidence="2">NCTC10113</strain>
    </source>
</reference>
<accession>A0A448ZYB7</accession>
<keyword evidence="1" id="KW-0472">Membrane</keyword>